<feature type="active site" description="Charge relay system" evidence="4">
    <location>
        <position position="298"/>
    </location>
</feature>
<dbReference type="EMBL" id="ACJN02000004">
    <property type="protein sequence ID" value="EFI32881.1"/>
    <property type="molecule type" value="Genomic_DNA"/>
</dbReference>
<evidence type="ECO:0000256" key="3">
    <source>
        <dbReference type="ARBA" id="ARBA00022801"/>
    </source>
</evidence>
<comment type="caution">
    <text evidence="6">The sequence shown here is derived from an EMBL/GenBank/DDBJ whole genome shotgun (WGS) entry which is preliminary data.</text>
</comment>
<gene>
    <name evidence="6" type="ORF">Dthio_PD0195</name>
</gene>
<dbReference type="GO" id="GO:0047372">
    <property type="term" value="F:monoacylglycerol lipase activity"/>
    <property type="evidence" value="ECO:0007669"/>
    <property type="project" value="TreeGrafter"/>
</dbReference>
<dbReference type="Gene3D" id="3.40.50.1820">
    <property type="entry name" value="alpha/beta hydrolase"/>
    <property type="match status" value="1"/>
</dbReference>
<organism evidence="6 7">
    <name type="scientific">Desulfonatronospira thiodismutans ASO3-1</name>
    <dbReference type="NCBI Taxonomy" id="555779"/>
    <lineage>
        <taxon>Bacteria</taxon>
        <taxon>Pseudomonadati</taxon>
        <taxon>Thermodesulfobacteriota</taxon>
        <taxon>Desulfovibrionia</taxon>
        <taxon>Desulfovibrionales</taxon>
        <taxon>Desulfonatronovibrionaceae</taxon>
        <taxon>Desulfonatronospira</taxon>
    </lineage>
</organism>
<evidence type="ECO:0000256" key="1">
    <source>
        <dbReference type="ARBA" id="ARBA00010884"/>
    </source>
</evidence>
<keyword evidence="2" id="KW-0719">Serine esterase</keyword>
<evidence type="ECO:0000259" key="5">
    <source>
        <dbReference type="Pfam" id="PF00561"/>
    </source>
</evidence>
<dbReference type="PANTHER" id="PTHR10794">
    <property type="entry name" value="ABHYDROLASE DOMAIN-CONTAINING PROTEIN"/>
    <property type="match status" value="1"/>
</dbReference>
<comment type="similarity">
    <text evidence="1">Belongs to the AB hydrolase superfamily. AB hydrolase 4 family.</text>
</comment>
<evidence type="ECO:0000313" key="7">
    <source>
        <dbReference type="Proteomes" id="UP000005496"/>
    </source>
</evidence>
<dbReference type="GO" id="GO:0034338">
    <property type="term" value="F:short-chain carboxylesterase activity"/>
    <property type="evidence" value="ECO:0007669"/>
    <property type="project" value="TreeGrafter"/>
</dbReference>
<dbReference type="PANTHER" id="PTHR10794:SF94">
    <property type="entry name" value="ESTERASE YHET-RELATED"/>
    <property type="match status" value="1"/>
</dbReference>
<evidence type="ECO:0000313" key="6">
    <source>
        <dbReference type="EMBL" id="EFI32881.1"/>
    </source>
</evidence>
<sequence>MPVLPSPGYTPVHLFRNGHVHTVYPALFRPVPHTDPDRERIDTPDGDFLDIDWHMSRRSDKRTAVVISHGLEGNSRKKYPLGMARHLTRLGMDAVCMNFRGCSGTPNRLPRLYHSGVTDDLDTVIHHVIRQGYENVFLVGFSMGGNQLLKYLGEDPGQVPCQVRAACSFSVPCDLSASSARLDSTVSRIYVMHFMRSLRAKIRLKAKMFPGIFDAKGLNITWSFHDFDNRYTAPLNGFRDAEDYYARASCLQFLKNIRVPSLLVQAGDDPFLTPSCFPLEQASKNDHLFLEIPEYGGHVGFHLPNRENIYWSEYRAGEFLLEKKQP</sequence>
<dbReference type="PIRSF" id="PIRSF005211">
    <property type="entry name" value="Ab_hydro_YheT"/>
    <property type="match status" value="1"/>
</dbReference>
<dbReference type="SUPFAM" id="SSF53474">
    <property type="entry name" value="alpha/beta-Hydrolases"/>
    <property type="match status" value="1"/>
</dbReference>
<reference evidence="6" key="1">
    <citation type="submission" date="2010-05" db="EMBL/GenBank/DDBJ databases">
        <title>The draft genome of Desulfonatronospira thiodismutans ASO3-1.</title>
        <authorList>
            <consortium name="US DOE Joint Genome Institute (JGI-PGF)"/>
            <person name="Lucas S."/>
            <person name="Copeland A."/>
            <person name="Lapidus A."/>
            <person name="Cheng J.-F."/>
            <person name="Bruce D."/>
            <person name="Goodwin L."/>
            <person name="Pitluck S."/>
            <person name="Chertkov O."/>
            <person name="Brettin T."/>
            <person name="Detter J.C."/>
            <person name="Han C."/>
            <person name="Land M.L."/>
            <person name="Hauser L."/>
            <person name="Kyrpides N."/>
            <person name="Mikhailova N."/>
            <person name="Muyzer G."/>
            <person name="Woyke T."/>
        </authorList>
    </citation>
    <scope>NUCLEOTIDE SEQUENCE [LARGE SCALE GENOMIC DNA]</scope>
    <source>
        <strain evidence="6">ASO3-1</strain>
    </source>
</reference>
<keyword evidence="3 6" id="KW-0378">Hydrolase</keyword>
<dbReference type="InterPro" id="IPR000073">
    <property type="entry name" value="AB_hydrolase_1"/>
</dbReference>
<dbReference type="PROSITE" id="PS01133">
    <property type="entry name" value="UPF0017"/>
    <property type="match status" value="1"/>
</dbReference>
<proteinExistence type="inferred from homology"/>
<dbReference type="ESTHER" id="9delt-d6sua1">
    <property type="family name" value="abh_upf0017"/>
</dbReference>
<dbReference type="OrthoDB" id="332676at2"/>
<dbReference type="AlphaFoldDB" id="D6SUA1"/>
<dbReference type="Proteomes" id="UP000005496">
    <property type="component" value="Unassembled WGS sequence"/>
</dbReference>
<dbReference type="Pfam" id="PF00561">
    <property type="entry name" value="Abhydrolase_1"/>
    <property type="match status" value="1"/>
</dbReference>
<accession>D6SUA1</accession>
<feature type="active site" description="Charge relay system" evidence="4">
    <location>
        <position position="142"/>
    </location>
</feature>
<name>D6SUA1_9BACT</name>
<feature type="domain" description="AB hydrolase-1" evidence="5">
    <location>
        <begin position="64"/>
        <end position="161"/>
    </location>
</feature>
<dbReference type="RefSeq" id="WP_008871574.1">
    <property type="nucleotide sequence ID" value="NZ_ACJN02000004.1"/>
</dbReference>
<evidence type="ECO:0000256" key="4">
    <source>
        <dbReference type="PIRSR" id="PIRSR005211-1"/>
    </source>
</evidence>
<keyword evidence="7" id="KW-1185">Reference proteome</keyword>
<dbReference type="InterPro" id="IPR050960">
    <property type="entry name" value="AB_hydrolase_4_sf"/>
</dbReference>
<evidence type="ECO:0000256" key="2">
    <source>
        <dbReference type="ARBA" id="ARBA00022487"/>
    </source>
</evidence>
<dbReference type="eggNOG" id="COG0429">
    <property type="taxonomic scope" value="Bacteria"/>
</dbReference>
<protein>
    <submittedName>
        <fullName evidence="6">Alpha/beta hydrolase fold protein</fullName>
    </submittedName>
</protein>
<dbReference type="InterPro" id="IPR012020">
    <property type="entry name" value="ABHD4"/>
</dbReference>
<feature type="active site" description="Charge relay system" evidence="4">
    <location>
        <position position="269"/>
    </location>
</feature>
<dbReference type="InterPro" id="IPR000952">
    <property type="entry name" value="AB_hydrolase_4_CS"/>
</dbReference>
<dbReference type="InterPro" id="IPR029058">
    <property type="entry name" value="AB_hydrolase_fold"/>
</dbReference>